<evidence type="ECO:0000256" key="1">
    <source>
        <dbReference type="ARBA" id="ARBA00022737"/>
    </source>
</evidence>
<sequence length="576" mass="65532">MKTRSLLVSSLLATSLLGAGVLVAQPTEVHALTDVSVNDTEFPLTLTFVNVQDNPNYYQKMLLDIQKEPGYINNNLHYDIVNEDTGALVYTDYTSYKTNETRFREDISTSALKDGTYHIDMYTKDNFGKKAFGRSVSFKIAGGQFQSFPASAAQRTEDRSPVLTDDKANSAEFPLKLSFINVQDNPNYRQRMLLDIQKDSGYINNNLHYDIVNEDTGSLVYTDYTSYKTNETRFREDISTSSLKNGTYHIEMYTKDDFGKKAFGRSVSFKVAGGQFQSFPTSTIQKNIKYTLPVLNDPKTSNSEYPLKLSFINVEGNPSYSQRMLLDIQKDSGYINNNLHYDIVNEDTGSLVYTDYTSYKTNETRFREDISTSSLKNGTYHIEMYTKDDFGKTAFGRSVAFKVVGGQAQPDFTSGATPTPTQSGWVGSSYYQDGAKVKNKWIFDKNYNSYFYLDASGNYVQNAWVGNYYLKAGGYMAKNEWIFDKNYGSFYYLTSEGSYARNTWSGRYYLKGNGKMAKSEWIYDKNYGSYYYITADGSYAYSKWVGDYYLKGNGKMAVNERTPDGYRVDGSGKWIR</sequence>
<keyword evidence="1" id="KW-0677">Repeat</keyword>
<gene>
    <name evidence="3" type="primary">lytB_6</name>
    <name evidence="3" type="ORF">D8849_09560</name>
</gene>
<accession>A0A3R9QFF2</accession>
<dbReference type="EMBL" id="RJNW01000008">
    <property type="protein sequence ID" value="RSI85242.1"/>
    <property type="molecule type" value="Genomic_DNA"/>
</dbReference>
<keyword evidence="3" id="KW-0326">Glycosidase</keyword>
<dbReference type="Proteomes" id="UP000278063">
    <property type="component" value="Unassembled WGS sequence"/>
</dbReference>
<dbReference type="EC" id="3.2.1.96" evidence="3"/>
<evidence type="ECO:0000313" key="3">
    <source>
        <dbReference type="EMBL" id="RSI85242.1"/>
    </source>
</evidence>
<feature type="signal peptide" evidence="2">
    <location>
        <begin position="1"/>
        <end position="24"/>
    </location>
</feature>
<organism evidence="3 4">
    <name type="scientific">Streptococcus mitis</name>
    <dbReference type="NCBI Taxonomy" id="28037"/>
    <lineage>
        <taxon>Bacteria</taxon>
        <taxon>Bacillati</taxon>
        <taxon>Bacillota</taxon>
        <taxon>Bacilli</taxon>
        <taxon>Lactobacillales</taxon>
        <taxon>Streptococcaceae</taxon>
        <taxon>Streptococcus</taxon>
        <taxon>Streptococcus mitis group</taxon>
    </lineage>
</organism>
<feature type="chain" id="PRO_5038830105" evidence="2">
    <location>
        <begin position="25"/>
        <end position="576"/>
    </location>
</feature>
<dbReference type="SUPFAM" id="SSF69360">
    <property type="entry name" value="Cell wall binding repeat"/>
    <property type="match status" value="1"/>
</dbReference>
<proteinExistence type="predicted"/>
<dbReference type="AlphaFoldDB" id="A0A3R9QFF2"/>
<dbReference type="InterPro" id="IPR018337">
    <property type="entry name" value="Cell_wall/Cho-bd_repeat"/>
</dbReference>
<evidence type="ECO:0000313" key="4">
    <source>
        <dbReference type="Proteomes" id="UP000278063"/>
    </source>
</evidence>
<keyword evidence="2" id="KW-0732">Signal</keyword>
<dbReference type="Pfam" id="PF19085">
    <property type="entry name" value="Choline_bind_2"/>
    <property type="match status" value="2"/>
</dbReference>
<protein>
    <submittedName>
        <fullName evidence="3">Putative endo-beta-N-acetylglucosaminidase</fullName>
        <ecNumber evidence="3">3.2.1.96</ecNumber>
    </submittedName>
</protein>
<reference evidence="3 4" key="1">
    <citation type="submission" date="2018-11" db="EMBL/GenBank/DDBJ databases">
        <title>Species Designations Belie Phenotypic and Genotypic Heterogeneity in Oral Streptococci.</title>
        <authorList>
            <person name="Velsko I."/>
        </authorList>
    </citation>
    <scope>NUCLEOTIDE SEQUENCE [LARGE SCALE GENOMIC DNA]</scope>
    <source>
        <strain evidence="3 4">KLC01</strain>
    </source>
</reference>
<evidence type="ECO:0000256" key="2">
    <source>
        <dbReference type="SAM" id="SignalP"/>
    </source>
</evidence>
<dbReference type="GO" id="GO:0033925">
    <property type="term" value="F:mannosyl-glycoprotein endo-beta-N-acetylglucosaminidase activity"/>
    <property type="evidence" value="ECO:0007669"/>
    <property type="project" value="UniProtKB-EC"/>
</dbReference>
<dbReference type="Gene3D" id="2.10.270.10">
    <property type="entry name" value="Cholin Binding"/>
    <property type="match status" value="1"/>
</dbReference>
<comment type="caution">
    <text evidence="3">The sequence shown here is derived from an EMBL/GenBank/DDBJ whole genome shotgun (WGS) entry which is preliminary data.</text>
</comment>
<name>A0A3R9QFF2_STRMT</name>
<keyword evidence="3" id="KW-0378">Hydrolase</keyword>